<feature type="compositionally biased region" description="Basic and acidic residues" evidence="1">
    <location>
        <begin position="130"/>
        <end position="142"/>
    </location>
</feature>
<dbReference type="SUPFAM" id="SSF74653">
    <property type="entry name" value="TolA/TonB C-terminal domain"/>
    <property type="match status" value="1"/>
</dbReference>
<protein>
    <submittedName>
        <fullName evidence="2">Outer membrane biosynthesis protein TonB</fullName>
    </submittedName>
</protein>
<dbReference type="Proteomes" id="UP000566324">
    <property type="component" value="Unassembled WGS sequence"/>
</dbReference>
<reference evidence="2 3" key="1">
    <citation type="submission" date="2020-08" db="EMBL/GenBank/DDBJ databases">
        <title>Genomic Encyclopedia of Type Strains, Phase IV (KMG-IV): sequencing the most valuable type-strain genomes for metagenomic binning, comparative biology and taxonomic classification.</title>
        <authorList>
            <person name="Goeker M."/>
        </authorList>
    </citation>
    <scope>NUCLEOTIDE SEQUENCE [LARGE SCALE GENOMIC DNA]</scope>
    <source>
        <strain evidence="2 3">DSM 17328</strain>
    </source>
</reference>
<feature type="compositionally biased region" description="Pro residues" evidence="1">
    <location>
        <begin position="81"/>
        <end position="103"/>
    </location>
</feature>
<dbReference type="AlphaFoldDB" id="A0A7W7B3Y8"/>
<accession>A0A7W7B3Y8</accession>
<sequence>MTENRAILIAGAAHIALFAGLSLSWSLMSKDIAPIVEPIPVEFVDISDVPTVQEKPKPSIEAAPRETVEETQPEVVEPDPATEPTPPPVEVAPREAPPPPKPKSPPKKPDPKPVEKPKPKRDLSNLIDKSLQDAPRKTRPSDFAKSIEQAIPEGARLDARTMATLAQAIRDRIYRCWDPGAGGPDARSIKTLLRVRVQRDGTIIGRPEVLSQSGIGAGNAAYGRVARDAAIRAVMNPACSLAGLPPELYDGWKDFELNFDPSETL</sequence>
<keyword evidence="3" id="KW-1185">Reference proteome</keyword>
<gene>
    <name evidence="2" type="ORF">GGQ98_003191</name>
</gene>
<organism evidence="2 3">
    <name type="scientific">Sphingosinicella soli</name>
    <dbReference type="NCBI Taxonomy" id="333708"/>
    <lineage>
        <taxon>Bacteria</taxon>
        <taxon>Pseudomonadati</taxon>
        <taxon>Pseudomonadota</taxon>
        <taxon>Alphaproteobacteria</taxon>
        <taxon>Sphingomonadales</taxon>
        <taxon>Sphingosinicellaceae</taxon>
        <taxon>Sphingosinicella</taxon>
    </lineage>
</organism>
<feature type="region of interest" description="Disordered" evidence="1">
    <location>
        <begin position="52"/>
        <end position="143"/>
    </location>
</feature>
<name>A0A7W7B3Y8_9SPHN</name>
<dbReference type="EMBL" id="JACHNZ010000047">
    <property type="protein sequence ID" value="MBB4633552.1"/>
    <property type="molecule type" value="Genomic_DNA"/>
</dbReference>
<evidence type="ECO:0000256" key="1">
    <source>
        <dbReference type="SAM" id="MobiDB-lite"/>
    </source>
</evidence>
<feature type="compositionally biased region" description="Basic and acidic residues" evidence="1">
    <location>
        <begin position="54"/>
        <end position="68"/>
    </location>
</feature>
<comment type="caution">
    <text evidence="2">The sequence shown here is derived from an EMBL/GenBank/DDBJ whole genome shotgun (WGS) entry which is preliminary data.</text>
</comment>
<proteinExistence type="predicted"/>
<dbReference type="RefSeq" id="WP_184071261.1">
    <property type="nucleotide sequence ID" value="NZ_JACHNZ010000047.1"/>
</dbReference>
<evidence type="ECO:0000313" key="3">
    <source>
        <dbReference type="Proteomes" id="UP000566324"/>
    </source>
</evidence>
<dbReference type="Gene3D" id="3.30.1150.10">
    <property type="match status" value="1"/>
</dbReference>
<feature type="compositionally biased region" description="Basic and acidic residues" evidence="1">
    <location>
        <begin position="107"/>
        <end position="123"/>
    </location>
</feature>
<evidence type="ECO:0000313" key="2">
    <source>
        <dbReference type="EMBL" id="MBB4633552.1"/>
    </source>
</evidence>